<keyword evidence="2 9" id="KW-0597">Phosphoprotein</keyword>
<dbReference type="EMBL" id="CM007647">
    <property type="protein sequence ID" value="ONL95316.1"/>
    <property type="molecule type" value="Genomic_DNA"/>
</dbReference>
<feature type="region of interest" description="Disordered" evidence="10">
    <location>
        <begin position="623"/>
        <end position="656"/>
    </location>
</feature>
<dbReference type="NCBIfam" id="TIGR01557">
    <property type="entry name" value="myb_SHAQKYF"/>
    <property type="match status" value="1"/>
</dbReference>
<keyword evidence="5" id="KW-0238">DNA-binding</keyword>
<feature type="modified residue" description="4-aspartylphosphate" evidence="9">
    <location>
        <position position="67"/>
    </location>
</feature>
<dbReference type="PIRSF" id="PIRSF036392">
    <property type="entry name" value="RR_ARR_type-B"/>
    <property type="match status" value="1"/>
</dbReference>
<keyword evidence="3" id="KW-0902">Two-component regulatory system</keyword>
<protein>
    <submittedName>
        <fullName evidence="13">Response regulator 8</fullName>
    </submittedName>
</protein>
<evidence type="ECO:0000256" key="10">
    <source>
        <dbReference type="SAM" id="MobiDB-lite"/>
    </source>
</evidence>
<evidence type="ECO:0000256" key="8">
    <source>
        <dbReference type="ARBA" id="ARBA00023242"/>
    </source>
</evidence>
<keyword evidence="4" id="KW-0805">Transcription regulation</keyword>
<evidence type="ECO:0000256" key="9">
    <source>
        <dbReference type="PROSITE-ProRule" id="PRU00169"/>
    </source>
</evidence>
<evidence type="ECO:0000256" key="3">
    <source>
        <dbReference type="ARBA" id="ARBA00023012"/>
    </source>
</evidence>
<dbReference type="Gene3D" id="1.10.10.60">
    <property type="entry name" value="Homeodomain-like"/>
    <property type="match status" value="1"/>
</dbReference>
<dbReference type="Pfam" id="PF00072">
    <property type="entry name" value="Response_reg"/>
    <property type="match status" value="1"/>
</dbReference>
<dbReference type="FunFam" id="1.10.10.60:FF:000007">
    <property type="entry name" value="Two-component response regulator"/>
    <property type="match status" value="1"/>
</dbReference>
<evidence type="ECO:0000256" key="2">
    <source>
        <dbReference type="ARBA" id="ARBA00022553"/>
    </source>
</evidence>
<dbReference type="InterPro" id="IPR006447">
    <property type="entry name" value="Myb_dom_plants"/>
</dbReference>
<dbReference type="Gene3D" id="3.40.50.2300">
    <property type="match status" value="1"/>
</dbReference>
<dbReference type="PANTHER" id="PTHR43874:SF67">
    <property type="entry name" value="TWO-COMPONENT RESPONSE REGULATOR ARR2"/>
    <property type="match status" value="1"/>
</dbReference>
<evidence type="ECO:0000256" key="4">
    <source>
        <dbReference type="ARBA" id="ARBA00023015"/>
    </source>
</evidence>
<evidence type="ECO:0000313" key="13">
    <source>
        <dbReference type="EMBL" id="ONL95314.1"/>
    </source>
</evidence>
<proteinExistence type="predicted"/>
<sequence length="700" mass="75326">MAAAEARGADFPVGMKVLVVDDDPTCLVVLKRMLLECRYDVTTCPQATRALTMLRENRRGFDVIISDVHMPDMDGFRLLELVGLEMDLPYVNMWCWNTSEIIADEIAVMSADSRTDIVMKGIKHGACDYLIKPVRMEELKNIWQHVVRKKFNGNKDHEHSGSLDDTDRNRPTNNDNEYASSANDGGDGSWKSQKKKREKEDDETDLESGDPSTSKKPRVVWSVELHQQFVNAVNHLGIDKAVPKKILELMNVPGLTRENVASHLQKFRLYLKRIAQHHAGIPHPFVASASSAKVAPLGGLEFQALAASGQIPPQALAALQDELLGRPTSSLALPGRDQSSLRLAAIKGNKPHGEREIAFGQPIYKCQNNTYGAFSQSSPAVGGLPSFAAWPNNKLGMTDSSNTLGNVGNSQNSNMLLHELQQQPDTLLSGTLHNIDVKPSGVVMPSQSLNVFPASEGISHNQNPLVIPSQSPSFLASVPPSMKHESLLGSPSPSTSLLGGLDMVNQASTSQPLISSHGANLPGLMNRSSNAMPSPGISNFQSGNIPYVVTQNAMGVSSRPPGVLKTECTESLTHSYGYIGGSTSVDSSLLSSQAKNPQYGLLQSQNDVSSSWLSSQDFDSFGNSLGQGHPGSTSSSFQSSALGKLPDQGRGRNHGFVGKGTCIPSRFAVDEVGSPTNLSHNIVNSGDIVNPDIFGFSGQM</sequence>
<dbReference type="GO" id="GO:0009736">
    <property type="term" value="P:cytokinin-activated signaling pathway"/>
    <property type="evidence" value="ECO:0007669"/>
    <property type="project" value="InterPro"/>
</dbReference>
<organism evidence="13">
    <name type="scientific">Zea mays</name>
    <name type="common">Maize</name>
    <dbReference type="NCBI Taxonomy" id="4577"/>
    <lineage>
        <taxon>Eukaryota</taxon>
        <taxon>Viridiplantae</taxon>
        <taxon>Streptophyta</taxon>
        <taxon>Embryophyta</taxon>
        <taxon>Tracheophyta</taxon>
        <taxon>Spermatophyta</taxon>
        <taxon>Magnoliopsida</taxon>
        <taxon>Liliopsida</taxon>
        <taxon>Poales</taxon>
        <taxon>Poaceae</taxon>
        <taxon>PACMAD clade</taxon>
        <taxon>Panicoideae</taxon>
        <taxon>Andropogonodae</taxon>
        <taxon>Andropogoneae</taxon>
        <taxon>Tripsacinae</taxon>
        <taxon>Zea</taxon>
    </lineage>
</organism>
<dbReference type="SMART" id="SM00448">
    <property type="entry name" value="REC"/>
    <property type="match status" value="1"/>
</dbReference>
<keyword evidence="8" id="KW-0539">Nucleus</keyword>
<dbReference type="PANTHER" id="PTHR43874">
    <property type="entry name" value="TWO-COMPONENT RESPONSE REGULATOR"/>
    <property type="match status" value="1"/>
</dbReference>
<dbReference type="InterPro" id="IPR017930">
    <property type="entry name" value="Myb_dom"/>
</dbReference>
<dbReference type="FunCoup" id="A0A1D6JU17">
    <property type="interactions" value="2604"/>
</dbReference>
<dbReference type="IntAct" id="A0A1D6JU17">
    <property type="interactions" value="1"/>
</dbReference>
<dbReference type="InterPro" id="IPR011006">
    <property type="entry name" value="CheY-like_superfamily"/>
</dbReference>
<dbReference type="Pfam" id="PF00249">
    <property type="entry name" value="Myb_DNA-binding"/>
    <property type="match status" value="1"/>
</dbReference>
<evidence type="ECO:0000259" key="12">
    <source>
        <dbReference type="PROSITE" id="PS51294"/>
    </source>
</evidence>
<dbReference type="SUPFAM" id="SSF46689">
    <property type="entry name" value="Homeodomain-like"/>
    <property type="match status" value="1"/>
</dbReference>
<dbReference type="CDD" id="cd17584">
    <property type="entry name" value="REC_typeB_ARR-like"/>
    <property type="match status" value="1"/>
</dbReference>
<name>A0A1D6JU17_MAIZE</name>
<evidence type="ECO:0000256" key="1">
    <source>
        <dbReference type="ARBA" id="ARBA00004123"/>
    </source>
</evidence>
<dbReference type="InterPro" id="IPR001005">
    <property type="entry name" value="SANT/Myb"/>
</dbReference>
<dbReference type="GO" id="GO:0003677">
    <property type="term" value="F:DNA binding"/>
    <property type="evidence" value="ECO:0007669"/>
    <property type="project" value="UniProtKB-KW"/>
</dbReference>
<reference evidence="13" key="1">
    <citation type="submission" date="2015-12" db="EMBL/GenBank/DDBJ databases">
        <title>Update maize B73 reference genome by single molecule sequencing technologies.</title>
        <authorList>
            <consortium name="Maize Genome Sequencing Project"/>
            <person name="Ware D."/>
        </authorList>
    </citation>
    <scope>NUCLEOTIDE SEQUENCE [LARGE SCALE GENOMIC DNA]</scope>
    <source>
        <tissue evidence="13">Seedling</tissue>
    </source>
</reference>
<feature type="compositionally biased region" description="Basic and acidic residues" evidence="10">
    <location>
        <begin position="153"/>
        <end position="170"/>
    </location>
</feature>
<evidence type="ECO:0000259" key="11">
    <source>
        <dbReference type="PROSITE" id="PS50110"/>
    </source>
</evidence>
<dbReference type="PROSITE" id="PS51294">
    <property type="entry name" value="HTH_MYB"/>
    <property type="match status" value="1"/>
</dbReference>
<dbReference type="GO" id="GO:0003700">
    <property type="term" value="F:DNA-binding transcription factor activity"/>
    <property type="evidence" value="ECO:0007669"/>
    <property type="project" value="InterPro"/>
</dbReference>
<comment type="subcellular location">
    <subcellularLocation>
        <location evidence="1">Nucleus</location>
    </subcellularLocation>
</comment>
<dbReference type="SUPFAM" id="SSF52172">
    <property type="entry name" value="CheY-like"/>
    <property type="match status" value="1"/>
</dbReference>
<dbReference type="PROSITE" id="PS50110">
    <property type="entry name" value="RESPONSE_REGULATORY"/>
    <property type="match status" value="1"/>
</dbReference>
<accession>A0A1D6JU17</accession>
<dbReference type="AlphaFoldDB" id="A0A1D6JU17"/>
<keyword evidence="6" id="KW-0010">Activator</keyword>
<keyword evidence="7" id="KW-0804">Transcription</keyword>
<gene>
    <name evidence="13" type="ORF">ZEAMMB73_Zm00001d028265</name>
</gene>
<feature type="domain" description="HTH myb-type" evidence="12">
    <location>
        <begin position="213"/>
        <end position="272"/>
    </location>
</feature>
<feature type="region of interest" description="Disordered" evidence="10">
    <location>
        <begin position="153"/>
        <end position="218"/>
    </location>
</feature>
<dbReference type="GO" id="GO:0005634">
    <property type="term" value="C:nucleus"/>
    <property type="evidence" value="ECO:0007669"/>
    <property type="project" value="UniProtKB-SubCell"/>
</dbReference>
<evidence type="ECO:0000256" key="6">
    <source>
        <dbReference type="ARBA" id="ARBA00023159"/>
    </source>
</evidence>
<evidence type="ECO:0000256" key="7">
    <source>
        <dbReference type="ARBA" id="ARBA00023163"/>
    </source>
</evidence>
<dbReference type="InParanoid" id="A0A1D6JU17"/>
<feature type="domain" description="Response regulatory" evidence="11">
    <location>
        <begin position="16"/>
        <end position="147"/>
    </location>
</feature>
<dbReference type="GO" id="GO:0000160">
    <property type="term" value="P:phosphorelay signal transduction system"/>
    <property type="evidence" value="ECO:0007669"/>
    <property type="project" value="UniProtKB-KW"/>
</dbReference>
<dbReference type="InterPro" id="IPR001789">
    <property type="entry name" value="Sig_transdc_resp-reg_receiver"/>
</dbReference>
<feature type="compositionally biased region" description="Polar residues" evidence="10">
    <location>
        <begin position="623"/>
        <end position="641"/>
    </location>
</feature>
<dbReference type="InterPro" id="IPR009057">
    <property type="entry name" value="Homeodomain-like_sf"/>
</dbReference>
<dbReference type="InterPro" id="IPR045279">
    <property type="entry name" value="ARR-like"/>
</dbReference>
<dbReference type="ExpressionAtlas" id="A0A1D6JU17">
    <property type="expression patterns" value="baseline and differential"/>
</dbReference>
<evidence type="ECO:0000256" key="5">
    <source>
        <dbReference type="ARBA" id="ARBA00023125"/>
    </source>
</evidence>
<dbReference type="EMBL" id="CM007647">
    <property type="protein sequence ID" value="ONL95314.1"/>
    <property type="molecule type" value="Genomic_DNA"/>
</dbReference>
<dbReference type="InterPro" id="IPR017053">
    <property type="entry name" value="Response_reg_B-typ_pln"/>
</dbReference>
<dbReference type="STRING" id="4577.A0A1D6JU17"/>